<dbReference type="GO" id="GO:0004553">
    <property type="term" value="F:hydrolase activity, hydrolyzing O-glycosyl compounds"/>
    <property type="evidence" value="ECO:0007669"/>
    <property type="project" value="InterPro"/>
</dbReference>
<dbReference type="InterPro" id="IPR000757">
    <property type="entry name" value="Beta-glucanase-like"/>
</dbReference>
<keyword evidence="4" id="KW-1185">Reference proteome</keyword>
<feature type="domain" description="GH16" evidence="2">
    <location>
        <begin position="16"/>
        <end position="269"/>
    </location>
</feature>
<name>A0A2K1QV66_9PEZI</name>
<organism evidence="3 4">
    <name type="scientific">Sphaceloma murrayae</name>
    <dbReference type="NCBI Taxonomy" id="2082308"/>
    <lineage>
        <taxon>Eukaryota</taxon>
        <taxon>Fungi</taxon>
        <taxon>Dikarya</taxon>
        <taxon>Ascomycota</taxon>
        <taxon>Pezizomycotina</taxon>
        <taxon>Dothideomycetes</taxon>
        <taxon>Dothideomycetidae</taxon>
        <taxon>Myriangiales</taxon>
        <taxon>Elsinoaceae</taxon>
        <taxon>Sphaceloma</taxon>
    </lineage>
</organism>
<dbReference type="STRING" id="2082308.A0A2K1QV66"/>
<protein>
    <submittedName>
        <fullName evidence="3">Beta-glucanase</fullName>
    </submittedName>
</protein>
<evidence type="ECO:0000259" key="2">
    <source>
        <dbReference type="PROSITE" id="PS51762"/>
    </source>
</evidence>
<dbReference type="EMBL" id="NKHZ01000036">
    <property type="protein sequence ID" value="PNS18942.1"/>
    <property type="molecule type" value="Genomic_DNA"/>
</dbReference>
<evidence type="ECO:0000256" key="1">
    <source>
        <dbReference type="SAM" id="SignalP"/>
    </source>
</evidence>
<dbReference type="InterPro" id="IPR013320">
    <property type="entry name" value="ConA-like_dom_sf"/>
</dbReference>
<dbReference type="AlphaFoldDB" id="A0A2K1QV66"/>
<keyword evidence="1" id="KW-0732">Signal</keyword>
<sequence length="403" mass="42158">MCLIKSGLLAAALVASTVNGAPSGEPAALQRRALQKSPKPTFNGCTYTIDGLGSFTQGLNIDFTKLKSIPKTLTISTNTIAAGTAPFARRFMANNVAVTGGYAALTVPGGQLADPILSAELQTRAKDILYGSVRTVAMASTVAGTTHGFSFYSNDTQEADIAFLTDDTSVLHLTNEQSGYGQPVTSYSVPAPSDATNAWHEYRMDWVPGKTMFYIDGELVSQINQNVPATPGFFLWNNWSNGNAWAKGPPQGTNTVKIQSIQAYFNRTSVKPDMNKAACKAAASQSQKGQTCEALAASGTPYYDSNGVAYNLGCDSDVQGAVDIANKPLANFGACLTGCDGTKGCNAVSFTGGSGSGTCYFKNVTGVSSTPTSNTKIDFAWWPSAYNTSTAAAASANGTDESR</sequence>
<feature type="signal peptide" evidence="1">
    <location>
        <begin position="1"/>
        <end position="20"/>
    </location>
</feature>
<feature type="chain" id="PRO_5014358009" evidence="1">
    <location>
        <begin position="21"/>
        <end position="403"/>
    </location>
</feature>
<comment type="caution">
    <text evidence="3">The sequence shown here is derived from an EMBL/GenBank/DDBJ whole genome shotgun (WGS) entry which is preliminary data.</text>
</comment>
<dbReference type="PANTHER" id="PTHR38121">
    <property type="entry name" value="GH16 DOMAIN-CONTAINING PROTEIN"/>
    <property type="match status" value="1"/>
</dbReference>
<evidence type="ECO:0000313" key="3">
    <source>
        <dbReference type="EMBL" id="PNS18942.1"/>
    </source>
</evidence>
<dbReference type="InParanoid" id="A0A2K1QV66"/>
<dbReference type="Proteomes" id="UP000243797">
    <property type="component" value="Unassembled WGS sequence"/>
</dbReference>
<accession>A0A2K1QV66</accession>
<dbReference type="Pfam" id="PF00722">
    <property type="entry name" value="Glyco_hydro_16"/>
    <property type="match status" value="1"/>
</dbReference>
<dbReference type="PROSITE" id="PS51762">
    <property type="entry name" value="GH16_2"/>
    <property type="match status" value="1"/>
</dbReference>
<proteinExistence type="predicted"/>
<dbReference type="GO" id="GO:0005975">
    <property type="term" value="P:carbohydrate metabolic process"/>
    <property type="evidence" value="ECO:0007669"/>
    <property type="project" value="InterPro"/>
</dbReference>
<dbReference type="SUPFAM" id="SSF49899">
    <property type="entry name" value="Concanavalin A-like lectins/glucanases"/>
    <property type="match status" value="1"/>
</dbReference>
<dbReference type="Gene3D" id="2.60.120.200">
    <property type="match status" value="1"/>
</dbReference>
<evidence type="ECO:0000313" key="4">
    <source>
        <dbReference type="Proteomes" id="UP000243797"/>
    </source>
</evidence>
<reference evidence="3 4" key="1">
    <citation type="submission" date="2017-06" db="EMBL/GenBank/DDBJ databases">
        <title>Draft genome sequence of a variant of Elsinoe murrayae.</title>
        <authorList>
            <person name="Cheng Q."/>
        </authorList>
    </citation>
    <scope>NUCLEOTIDE SEQUENCE [LARGE SCALE GENOMIC DNA]</scope>
    <source>
        <strain evidence="3 4">CQ-2017a</strain>
    </source>
</reference>
<gene>
    <name evidence="3" type="ORF">CAC42_6037</name>
</gene>
<dbReference type="CDD" id="cd00413">
    <property type="entry name" value="Glyco_hydrolase_16"/>
    <property type="match status" value="1"/>
</dbReference>
<dbReference type="PANTHER" id="PTHR38121:SF2">
    <property type="entry name" value="ACYLTRANSFERASE 3 DOMAIN-CONTAINING PROTEIN"/>
    <property type="match status" value="1"/>
</dbReference>
<dbReference type="OrthoDB" id="4388755at2759"/>